<sequence length="520" mass="56516">MAACGELRLQRLHLIGAQPRFGRARVKPRRALKARGEIGGRGDIDEALVPLEEHLKIRIDHEGRPLAPHRQKHRTLPRGERARPRPHPHPRPVGDGQRMVQPGLTPIKIGGHNDLLHPGLARAPAHAGDHLRPRQQRIGRRALQIDMAVAIAVDAIDQNIGGQHLHLADLARPSPAAACRIEIAARRKPRRGQNLRPEQVRPAAVMRQRHQRVAGAEIALHRAEIGLEPPEGQQNAAWHAIAALGPVKDRGIFRRHPRPGRQPVLTDDRGREGKEILAENALCAVGAQHPRILAHAAEEGIGLRRAQPPGPHLGLQPGDEGAEIAAASGGTGKPRNGEGKAGGKEQAAHRKTPGKNTLTVAAAGPSGNRARGVTFRAHAALRPAPSLDLYKRLHRLGGRERPPEGEMEILPKELLAGLRAATQGGRRRSRLRIRAGEESWPVLRRWRGGFALDAAQIHTLRGLVDLYEGSRHLATCLIVASEIEGGELICTVKRETAVTDRPPVDFVRDEGAPAGLLPRL</sequence>
<feature type="compositionally biased region" description="Basic residues" evidence="1">
    <location>
        <begin position="67"/>
        <end position="76"/>
    </location>
</feature>
<feature type="compositionally biased region" description="Basic and acidic residues" evidence="1">
    <location>
        <begin position="335"/>
        <end position="348"/>
    </location>
</feature>
<comment type="caution">
    <text evidence="2">The sequence shown here is derived from an EMBL/GenBank/DDBJ whole genome shotgun (WGS) entry which is preliminary data.</text>
</comment>
<organism evidence="2">
    <name type="scientific">bioreactor metagenome</name>
    <dbReference type="NCBI Taxonomy" id="1076179"/>
    <lineage>
        <taxon>unclassified sequences</taxon>
        <taxon>metagenomes</taxon>
        <taxon>ecological metagenomes</taxon>
    </lineage>
</organism>
<reference evidence="2" key="1">
    <citation type="submission" date="2019-08" db="EMBL/GenBank/DDBJ databases">
        <authorList>
            <person name="Kucharzyk K."/>
            <person name="Murdoch R.W."/>
            <person name="Higgins S."/>
            <person name="Loffler F."/>
        </authorList>
    </citation>
    <scope>NUCLEOTIDE SEQUENCE</scope>
</reference>
<evidence type="ECO:0000256" key="1">
    <source>
        <dbReference type="SAM" id="MobiDB-lite"/>
    </source>
</evidence>
<name>A0A644T1C6_9ZZZZ</name>
<feature type="region of interest" description="Disordered" evidence="1">
    <location>
        <begin position="304"/>
        <end position="369"/>
    </location>
</feature>
<dbReference type="EMBL" id="VSSQ01000013">
    <property type="protein sequence ID" value="MPL60713.1"/>
    <property type="molecule type" value="Genomic_DNA"/>
</dbReference>
<accession>A0A644T1C6</accession>
<protein>
    <submittedName>
        <fullName evidence="2">Uncharacterized protein</fullName>
    </submittedName>
</protein>
<gene>
    <name evidence="2" type="ORF">SDC9_06274</name>
</gene>
<evidence type="ECO:0000313" key="2">
    <source>
        <dbReference type="EMBL" id="MPL60713.1"/>
    </source>
</evidence>
<dbReference type="AlphaFoldDB" id="A0A644T1C6"/>
<proteinExistence type="predicted"/>
<feature type="region of interest" description="Disordered" evidence="1">
    <location>
        <begin position="61"/>
        <end position="99"/>
    </location>
</feature>